<evidence type="ECO:0008006" key="4">
    <source>
        <dbReference type="Google" id="ProtNLM"/>
    </source>
</evidence>
<comment type="caution">
    <text evidence="2">The sequence shown here is derived from an EMBL/GenBank/DDBJ whole genome shotgun (WGS) entry which is preliminary data.</text>
</comment>
<feature type="signal peptide" evidence="1">
    <location>
        <begin position="1"/>
        <end position="38"/>
    </location>
</feature>
<name>A0ABP7GF97_9ACTN</name>
<keyword evidence="3" id="KW-1185">Reference proteome</keyword>
<protein>
    <recommendedName>
        <fullName evidence="4">SH3b domain-containing protein</fullName>
    </recommendedName>
</protein>
<reference evidence="3" key="1">
    <citation type="journal article" date="2019" name="Int. J. Syst. Evol. Microbiol.">
        <title>The Global Catalogue of Microorganisms (GCM) 10K type strain sequencing project: providing services to taxonomists for standard genome sequencing and annotation.</title>
        <authorList>
            <consortium name="The Broad Institute Genomics Platform"/>
            <consortium name="The Broad Institute Genome Sequencing Center for Infectious Disease"/>
            <person name="Wu L."/>
            <person name="Ma J."/>
        </authorList>
    </citation>
    <scope>NUCLEOTIDE SEQUENCE [LARGE SCALE GENOMIC DNA]</scope>
    <source>
        <strain evidence="3">JCM 30846</strain>
    </source>
</reference>
<evidence type="ECO:0000313" key="3">
    <source>
        <dbReference type="Proteomes" id="UP001499884"/>
    </source>
</evidence>
<evidence type="ECO:0000313" key="2">
    <source>
        <dbReference type="EMBL" id="GAA3764299.1"/>
    </source>
</evidence>
<dbReference type="Proteomes" id="UP001499884">
    <property type="component" value="Unassembled WGS sequence"/>
</dbReference>
<sequence>MIRRLSRGPTRPRTAAVLTAAAVTATAALLVPAASASASVPAAASRAASAAQADPGVQVTVWASNVRLHNAPHVSAPSPAEFGPGTLIDICQTPGDPVTEPQGSSSWWSLVELPSGSDALYMSNVFIKGGEKIAGVPDC</sequence>
<organism evidence="2 3">
    <name type="scientific">Streptomyces tremellae</name>
    <dbReference type="NCBI Taxonomy" id="1124239"/>
    <lineage>
        <taxon>Bacteria</taxon>
        <taxon>Bacillati</taxon>
        <taxon>Actinomycetota</taxon>
        <taxon>Actinomycetes</taxon>
        <taxon>Kitasatosporales</taxon>
        <taxon>Streptomycetaceae</taxon>
        <taxon>Streptomyces</taxon>
    </lineage>
</organism>
<keyword evidence="1" id="KW-0732">Signal</keyword>
<evidence type="ECO:0000256" key="1">
    <source>
        <dbReference type="SAM" id="SignalP"/>
    </source>
</evidence>
<gene>
    <name evidence="2" type="ORF">GCM10023082_66570</name>
</gene>
<proteinExistence type="predicted"/>
<accession>A0ABP7GF97</accession>
<dbReference type="EMBL" id="BAABEP010000117">
    <property type="protein sequence ID" value="GAA3764299.1"/>
    <property type="molecule type" value="Genomic_DNA"/>
</dbReference>
<feature type="chain" id="PRO_5047084589" description="SH3b domain-containing protein" evidence="1">
    <location>
        <begin position="39"/>
        <end position="139"/>
    </location>
</feature>